<dbReference type="GO" id="GO:0016857">
    <property type="term" value="F:racemase and epimerase activity, acting on carbohydrates and derivatives"/>
    <property type="evidence" value="ECO:0007669"/>
    <property type="project" value="InterPro"/>
</dbReference>
<accession>A0A9P5NJK7</accession>
<proteinExistence type="predicted"/>
<dbReference type="OrthoDB" id="9981546at2759"/>
<organism evidence="1 2">
    <name type="scientific">Gymnopilus junonius</name>
    <name type="common">Spectacular rustgill mushroom</name>
    <name type="synonym">Gymnopilus spectabilis subsp. junonius</name>
    <dbReference type="NCBI Taxonomy" id="109634"/>
    <lineage>
        <taxon>Eukaryota</taxon>
        <taxon>Fungi</taxon>
        <taxon>Dikarya</taxon>
        <taxon>Basidiomycota</taxon>
        <taxon>Agaricomycotina</taxon>
        <taxon>Agaricomycetes</taxon>
        <taxon>Agaricomycetidae</taxon>
        <taxon>Agaricales</taxon>
        <taxon>Agaricineae</taxon>
        <taxon>Hymenogastraceae</taxon>
        <taxon>Gymnopilus</taxon>
    </lineage>
</organism>
<comment type="caution">
    <text evidence="1">The sequence shown here is derived from an EMBL/GenBank/DDBJ whole genome shotgun (WGS) entry which is preliminary data.</text>
</comment>
<name>A0A9P5NJK7_GYMJU</name>
<dbReference type="Proteomes" id="UP000724874">
    <property type="component" value="Unassembled WGS sequence"/>
</dbReference>
<reference evidence="1" key="1">
    <citation type="submission" date="2020-11" db="EMBL/GenBank/DDBJ databases">
        <authorList>
            <consortium name="DOE Joint Genome Institute"/>
            <person name="Ahrendt S."/>
            <person name="Riley R."/>
            <person name="Andreopoulos W."/>
            <person name="LaButti K."/>
            <person name="Pangilinan J."/>
            <person name="Ruiz-duenas F.J."/>
            <person name="Barrasa J.M."/>
            <person name="Sanchez-Garcia M."/>
            <person name="Camarero S."/>
            <person name="Miyauchi S."/>
            <person name="Serrano A."/>
            <person name="Linde D."/>
            <person name="Babiker R."/>
            <person name="Drula E."/>
            <person name="Ayuso-Fernandez I."/>
            <person name="Pacheco R."/>
            <person name="Padilla G."/>
            <person name="Ferreira P."/>
            <person name="Barriuso J."/>
            <person name="Kellner H."/>
            <person name="Castanera R."/>
            <person name="Alfaro M."/>
            <person name="Ramirez L."/>
            <person name="Pisabarro A.G."/>
            <person name="Kuo A."/>
            <person name="Tritt A."/>
            <person name="Lipzen A."/>
            <person name="He G."/>
            <person name="Yan M."/>
            <person name="Ng V."/>
            <person name="Cullen D."/>
            <person name="Martin F."/>
            <person name="Rosso M.-N."/>
            <person name="Henrissat B."/>
            <person name="Hibbett D."/>
            <person name="Martinez A.T."/>
            <person name="Grigoriev I.V."/>
        </authorList>
    </citation>
    <scope>NUCLEOTIDE SEQUENCE</scope>
    <source>
        <strain evidence="1">AH 44721</strain>
    </source>
</reference>
<dbReference type="SUPFAM" id="SSF54909">
    <property type="entry name" value="Dimeric alpha+beta barrel"/>
    <property type="match status" value="1"/>
</dbReference>
<sequence length="105" mass="12104">MSTSEPTKESTEKVIANAKRVCQIIKLKPSYESSYIQIHANPWPGLDYEDDMKKIAEDPDTQRWWKVTDEMQESLVEGAEGSGTDLPWWKDLPEVFRFDGQVRGL</sequence>
<dbReference type="PANTHER" id="PTHR34389">
    <property type="entry name" value="L-RHAMNOSE MUTAROTASE"/>
    <property type="match status" value="1"/>
</dbReference>
<dbReference type="InterPro" id="IPR008000">
    <property type="entry name" value="Rham/fucose_mutarotase"/>
</dbReference>
<gene>
    <name evidence="1" type="ORF">CPB84DRAFT_1780691</name>
</gene>
<evidence type="ECO:0000313" key="2">
    <source>
        <dbReference type="Proteomes" id="UP000724874"/>
    </source>
</evidence>
<dbReference type="AlphaFoldDB" id="A0A9P5NJK7"/>
<dbReference type="Pfam" id="PF05336">
    <property type="entry name" value="rhaM"/>
    <property type="match status" value="1"/>
</dbReference>
<dbReference type="PANTHER" id="PTHR34389:SF2">
    <property type="entry name" value="L-RHAMNOSE MUTAROTASE"/>
    <property type="match status" value="1"/>
</dbReference>
<dbReference type="InterPro" id="IPR011008">
    <property type="entry name" value="Dimeric_a/b-barrel"/>
</dbReference>
<keyword evidence="2" id="KW-1185">Reference proteome</keyword>
<dbReference type="EMBL" id="JADNYJ010000054">
    <property type="protein sequence ID" value="KAF8898242.1"/>
    <property type="molecule type" value="Genomic_DNA"/>
</dbReference>
<protein>
    <submittedName>
        <fullName evidence="1">Uncharacterized protein</fullName>
    </submittedName>
</protein>
<evidence type="ECO:0000313" key="1">
    <source>
        <dbReference type="EMBL" id="KAF8898242.1"/>
    </source>
</evidence>